<comment type="caution">
    <text evidence="2">The sequence shown here is derived from an EMBL/GenBank/DDBJ whole genome shotgun (WGS) entry which is preliminary data.</text>
</comment>
<accession>A0A1Y4L4D0</accession>
<evidence type="ECO:0000313" key="3">
    <source>
        <dbReference type="Proteomes" id="UP000195897"/>
    </source>
</evidence>
<dbReference type="Proteomes" id="UP000195897">
    <property type="component" value="Unassembled WGS sequence"/>
</dbReference>
<protein>
    <submittedName>
        <fullName evidence="2">Uncharacterized protein</fullName>
    </submittedName>
</protein>
<name>A0A1Y4L4D0_9FIRM</name>
<sequence>MKRLAAILLAMVCAFSLAACGNQTPGLDEVEQAIESGSLTLEDAVDKGWVTQEWADTYVEQRSVPASSKTEAGAIGAFTTTTLSGEEFTRENMGGVTLFAFVDPNDPDAAAFYQALVNGYEGIKKNGAEILVCTKSEDGNELFEDAPFPVIRYNDSLKSATENHTGMIEGLPNTACWCVNTSFYSAWFSAVEAEELANSAASFADMQKEMTGESSDEGNAMAVMGSVCEKHRWSFWQLPL</sequence>
<evidence type="ECO:0000256" key="1">
    <source>
        <dbReference type="SAM" id="SignalP"/>
    </source>
</evidence>
<feature type="signal peptide" evidence="1">
    <location>
        <begin position="1"/>
        <end position="18"/>
    </location>
</feature>
<organism evidence="2 3">
    <name type="scientific">Butyricicoccus pullicaecorum</name>
    <dbReference type="NCBI Taxonomy" id="501571"/>
    <lineage>
        <taxon>Bacteria</taxon>
        <taxon>Bacillati</taxon>
        <taxon>Bacillota</taxon>
        <taxon>Clostridia</taxon>
        <taxon>Eubacteriales</taxon>
        <taxon>Butyricicoccaceae</taxon>
        <taxon>Butyricicoccus</taxon>
    </lineage>
</organism>
<dbReference type="PROSITE" id="PS51257">
    <property type="entry name" value="PROKAR_LIPOPROTEIN"/>
    <property type="match status" value="1"/>
</dbReference>
<dbReference type="RefSeq" id="WP_087374423.1">
    <property type="nucleotide sequence ID" value="NZ_NFKK01000021.1"/>
</dbReference>
<keyword evidence="1" id="KW-0732">Signal</keyword>
<gene>
    <name evidence="2" type="ORF">B5F17_12855</name>
</gene>
<dbReference type="AlphaFoldDB" id="A0A1Y4L4D0"/>
<evidence type="ECO:0000313" key="2">
    <source>
        <dbReference type="EMBL" id="OUP51506.1"/>
    </source>
</evidence>
<dbReference type="EMBL" id="NFKK01000021">
    <property type="protein sequence ID" value="OUP51506.1"/>
    <property type="molecule type" value="Genomic_DNA"/>
</dbReference>
<feature type="chain" id="PRO_5038377387" evidence="1">
    <location>
        <begin position="19"/>
        <end position="240"/>
    </location>
</feature>
<reference evidence="3" key="1">
    <citation type="submission" date="2017-04" db="EMBL/GenBank/DDBJ databases">
        <title>Function of individual gut microbiota members based on whole genome sequencing of pure cultures obtained from chicken caecum.</title>
        <authorList>
            <person name="Medvecky M."/>
            <person name="Cejkova D."/>
            <person name="Polansky O."/>
            <person name="Karasova D."/>
            <person name="Kubasova T."/>
            <person name="Cizek A."/>
            <person name="Rychlik I."/>
        </authorList>
    </citation>
    <scope>NUCLEOTIDE SEQUENCE [LARGE SCALE GENOMIC DNA]</scope>
    <source>
        <strain evidence="3">An180</strain>
    </source>
</reference>
<proteinExistence type="predicted"/>